<gene>
    <name evidence="1" type="ORF">SEA_WEASELS2_212</name>
</gene>
<dbReference type="EMBL" id="KX774321">
    <property type="protein sequence ID" value="AOZ63790.1"/>
    <property type="molecule type" value="Genomic_DNA"/>
</dbReference>
<reference evidence="2" key="1">
    <citation type="submission" date="2016-08" db="EMBL/GenBank/DDBJ databases">
        <authorList>
            <person name="Seilhamer J.J."/>
        </authorList>
    </citation>
    <scope>NUCLEOTIDE SEQUENCE [LARGE SCALE GENOMIC DNA]</scope>
</reference>
<name>A0A1I9SAI4_9CAUD</name>
<keyword evidence="2" id="KW-1185">Reference proteome</keyword>
<sequence length="132" mass="15024">MNQENIPSWVEYPDLPPGRQLFIKSAIINHGVVIYGNWNGDDTFEGGTYQGNYEYMRRRYAVIDVYEDLIILSLGSVAAMTSSDSDDPYEIHKKYLAGEWSKGPTMELDPALNDLELVLGWSGEPWFRNEGL</sequence>
<accession>A0A1I9SAI4</accession>
<evidence type="ECO:0000313" key="1">
    <source>
        <dbReference type="EMBL" id="AOZ63790.1"/>
    </source>
</evidence>
<dbReference type="Proteomes" id="UP000224902">
    <property type="component" value="Segment"/>
</dbReference>
<evidence type="ECO:0000313" key="2">
    <source>
        <dbReference type="Proteomes" id="UP000224902"/>
    </source>
</evidence>
<proteinExistence type="predicted"/>
<organism evidence="1 2">
    <name type="scientific">Rhodococcus phage Weasels2</name>
    <dbReference type="NCBI Taxonomy" id="1897437"/>
    <lineage>
        <taxon>Viruses</taxon>
        <taxon>Duplodnaviria</taxon>
        <taxon>Heunggongvirae</taxon>
        <taxon>Uroviricota</taxon>
        <taxon>Caudoviricetes</taxon>
        <taxon>Weaselvirus</taxon>
        <taxon>Weaselvirus weasel</taxon>
    </lineage>
</organism>
<protein>
    <submittedName>
        <fullName evidence="1">Uncharacterized protein</fullName>
    </submittedName>
</protein>